<dbReference type="GO" id="GO:0004731">
    <property type="term" value="F:purine-nucleoside phosphorylase activity"/>
    <property type="evidence" value="ECO:0007669"/>
    <property type="project" value="UniProtKB-EC"/>
</dbReference>
<comment type="function">
    <text evidence="1">The purine nucleoside phosphorylases catalyze the phosphorolytic breakdown of the N-glycosidic bond in the beta-(deoxy)ribonucleoside molecules, with the formation of the corresponding free purine bases and pentose-1-phosphate. Cleaves guanosine, inosine, 2'-deoxyguanosine and 2'-deoxyinosine.</text>
</comment>
<evidence type="ECO:0000256" key="5">
    <source>
        <dbReference type="ARBA" id="ARBA00022676"/>
    </source>
</evidence>
<dbReference type="InterPro" id="IPR000845">
    <property type="entry name" value="Nucleoside_phosphorylase_d"/>
</dbReference>
<protein>
    <recommendedName>
        <fullName evidence="8">Purine nucleoside phosphorylase</fullName>
        <ecNumber evidence="8">2.4.2.1</ecNumber>
    </recommendedName>
    <alternativeName>
        <fullName evidence="8">Inosine-guanosine phosphorylase</fullName>
    </alternativeName>
</protein>
<dbReference type="EC" id="2.4.2.1" evidence="8"/>
<dbReference type="GO" id="GO:0009116">
    <property type="term" value="P:nucleoside metabolic process"/>
    <property type="evidence" value="ECO:0007669"/>
    <property type="project" value="InterPro"/>
</dbReference>
<comment type="similarity">
    <text evidence="3 8">Belongs to the PNP/MTAP phosphorylase family.</text>
</comment>
<gene>
    <name evidence="11" type="primary">punA</name>
    <name evidence="12" type="ORF">CLCOS_19750</name>
    <name evidence="11" type="ORF">WX73_01449</name>
</gene>
<evidence type="ECO:0000256" key="9">
    <source>
        <dbReference type="PIRSR" id="PIRSR000477-2"/>
    </source>
</evidence>
<dbReference type="CDD" id="cd09009">
    <property type="entry name" value="PNP-EcPNPII_like"/>
    <property type="match status" value="1"/>
</dbReference>
<feature type="binding site" evidence="9">
    <location>
        <position position="39"/>
    </location>
    <ligand>
        <name>phosphate</name>
        <dbReference type="ChEBI" id="CHEBI:43474"/>
    </ligand>
</feature>
<feature type="binding site" evidence="9">
    <location>
        <position position="122"/>
    </location>
    <ligand>
        <name>phosphate</name>
        <dbReference type="ChEBI" id="CHEBI:43474"/>
    </ligand>
</feature>
<evidence type="ECO:0000313" key="14">
    <source>
        <dbReference type="Proteomes" id="UP000093694"/>
    </source>
</evidence>
<feature type="binding site" evidence="9">
    <location>
        <begin position="90"/>
        <end position="92"/>
    </location>
    <ligand>
        <name>phosphate</name>
        <dbReference type="ChEBI" id="CHEBI:43474"/>
    </ligand>
</feature>
<dbReference type="NCBIfam" id="TIGR01697">
    <property type="entry name" value="PNPH-PUNA-XAPA"/>
    <property type="match status" value="1"/>
</dbReference>
<keyword evidence="14" id="KW-1185">Reference proteome</keyword>
<keyword evidence="4" id="KW-0597">Phosphoprotein</keyword>
<evidence type="ECO:0000313" key="13">
    <source>
        <dbReference type="Proteomes" id="UP000077384"/>
    </source>
</evidence>
<evidence type="ECO:0000256" key="1">
    <source>
        <dbReference type="ARBA" id="ARBA00002678"/>
    </source>
</evidence>
<keyword evidence="5 8" id="KW-0328">Glycosyltransferase</keyword>
<dbReference type="InterPro" id="IPR011268">
    <property type="entry name" value="Purine_phosphorylase"/>
</dbReference>
<comment type="caution">
    <text evidence="11">The sequence shown here is derived from an EMBL/GenBank/DDBJ whole genome shotgun (WGS) entry which is preliminary data.</text>
</comment>
<dbReference type="EMBL" id="LROR01000046">
    <property type="protein sequence ID" value="OBR94253.1"/>
    <property type="molecule type" value="Genomic_DNA"/>
</dbReference>
<accession>A0A166ULX9</accession>
<evidence type="ECO:0000256" key="2">
    <source>
        <dbReference type="ARBA" id="ARBA00005058"/>
    </source>
</evidence>
<reference evidence="11 13" key="1">
    <citation type="journal article" date="2015" name="Biotechnol. Bioeng.">
        <title>Genome sequence and phenotypic characterization of Caulobacter segnis.</title>
        <authorList>
            <person name="Patel S."/>
            <person name="Fletcher B."/>
            <person name="Scott D.C."/>
            <person name="Ely B."/>
        </authorList>
    </citation>
    <scope>NUCLEOTIDE SEQUENCE [LARGE SCALE GENOMIC DNA]</scope>
    <source>
        <strain evidence="11 13">PS02</strain>
    </source>
</reference>
<feature type="binding site" evidence="9">
    <location>
        <position position="244"/>
    </location>
    <ligand>
        <name>a purine D-ribonucleoside</name>
        <dbReference type="ChEBI" id="CHEBI:142355"/>
    </ligand>
</feature>
<evidence type="ECO:0000313" key="12">
    <source>
        <dbReference type="EMBL" id="OBR94253.1"/>
    </source>
</evidence>
<dbReference type="PIRSF" id="PIRSF000477">
    <property type="entry name" value="PurNPase"/>
    <property type="match status" value="1"/>
</dbReference>
<feature type="binding site" evidence="9">
    <location>
        <position position="202"/>
    </location>
    <ligand>
        <name>a purine D-ribonucleoside</name>
        <dbReference type="ChEBI" id="CHEBI:142355"/>
    </ligand>
</feature>
<dbReference type="NCBIfam" id="TIGR01700">
    <property type="entry name" value="PNPH"/>
    <property type="match status" value="1"/>
</dbReference>
<dbReference type="InterPro" id="IPR035994">
    <property type="entry name" value="Nucleoside_phosphorylase_sf"/>
</dbReference>
<evidence type="ECO:0000256" key="7">
    <source>
        <dbReference type="ARBA" id="ARBA00048556"/>
    </source>
</evidence>
<dbReference type="InterPro" id="IPR011270">
    <property type="entry name" value="Pur_Nuc_Pase_Ino/Guo-sp"/>
</dbReference>
<dbReference type="Pfam" id="PF01048">
    <property type="entry name" value="PNP_UDP_1"/>
    <property type="match status" value="1"/>
</dbReference>
<dbReference type="PANTHER" id="PTHR11904">
    <property type="entry name" value="METHYLTHIOADENOSINE/PURINE NUCLEOSIDE PHOSPHORYLASE"/>
    <property type="match status" value="1"/>
</dbReference>
<evidence type="ECO:0000256" key="8">
    <source>
        <dbReference type="PIRNR" id="PIRNR000477"/>
    </source>
</evidence>
<reference evidence="12 14" key="2">
    <citation type="journal article" date="2016" name="Front. Microbiol.">
        <title>Industrial Acetogenic Biocatalysts: A Comparative Metabolic and Genomic Analysis.</title>
        <authorList>
            <person name="Bengelsdorf F."/>
            <person name="Poehlein A."/>
            <person name="Sonja S."/>
            <person name="Erz C."/>
            <person name="Hummel T."/>
            <person name="Hoffmeister S."/>
            <person name="Daniel R."/>
            <person name="Durre P."/>
        </authorList>
    </citation>
    <scope>NUCLEOTIDE SEQUENCE [LARGE SCALE GENOMIC DNA]</scope>
    <source>
        <strain evidence="12 14">PTA-10522</strain>
    </source>
</reference>
<evidence type="ECO:0000256" key="4">
    <source>
        <dbReference type="ARBA" id="ARBA00022553"/>
    </source>
</evidence>
<evidence type="ECO:0000259" key="10">
    <source>
        <dbReference type="Pfam" id="PF01048"/>
    </source>
</evidence>
<dbReference type="RefSeq" id="WP_082853466.1">
    <property type="nucleotide sequence ID" value="NZ_LITQ01000001.1"/>
</dbReference>
<organism evidence="11 13">
    <name type="scientific">Clostridium coskatii</name>
    <dbReference type="NCBI Taxonomy" id="1705578"/>
    <lineage>
        <taxon>Bacteria</taxon>
        <taxon>Bacillati</taxon>
        <taxon>Bacillota</taxon>
        <taxon>Clostridia</taxon>
        <taxon>Eubacteriales</taxon>
        <taxon>Clostridiaceae</taxon>
        <taxon>Clostridium</taxon>
    </lineage>
</organism>
<dbReference type="Proteomes" id="UP000093694">
    <property type="component" value="Unassembled WGS sequence"/>
</dbReference>
<evidence type="ECO:0000313" key="11">
    <source>
        <dbReference type="EMBL" id="OAA95040.1"/>
    </source>
</evidence>
<evidence type="ECO:0000256" key="3">
    <source>
        <dbReference type="ARBA" id="ARBA00006751"/>
    </source>
</evidence>
<proteinExistence type="inferred from homology"/>
<keyword evidence="6 8" id="KW-0808">Transferase</keyword>
<dbReference type="SUPFAM" id="SSF53167">
    <property type="entry name" value="Purine and uridine phosphorylases"/>
    <property type="match status" value="1"/>
</dbReference>
<evidence type="ECO:0000256" key="6">
    <source>
        <dbReference type="ARBA" id="ARBA00022679"/>
    </source>
</evidence>
<dbReference type="UniPathway" id="UPA00606"/>
<dbReference type="PANTHER" id="PTHR11904:SF9">
    <property type="entry name" value="PURINE NUCLEOSIDE PHOSPHORYLASE-RELATED"/>
    <property type="match status" value="1"/>
</dbReference>
<feature type="domain" description="Nucleoside phosphorylase" evidence="10">
    <location>
        <begin position="32"/>
        <end position="279"/>
    </location>
</feature>
<dbReference type="EMBL" id="LITQ01000001">
    <property type="protein sequence ID" value="OAA95040.1"/>
    <property type="molecule type" value="Genomic_DNA"/>
</dbReference>
<dbReference type="GO" id="GO:0005737">
    <property type="term" value="C:cytoplasm"/>
    <property type="evidence" value="ECO:0007669"/>
    <property type="project" value="TreeGrafter"/>
</dbReference>
<dbReference type="AlphaFoldDB" id="A0A166ULX9"/>
<dbReference type="Gene3D" id="3.40.50.1580">
    <property type="entry name" value="Nucleoside phosphorylase domain"/>
    <property type="match status" value="1"/>
</dbReference>
<name>A0A166ULX9_9CLOT</name>
<comment type="pathway">
    <text evidence="2 8">Purine metabolism; purine nucleoside salvage.</text>
</comment>
<feature type="binding site" evidence="9">
    <location>
        <position position="70"/>
    </location>
    <ligand>
        <name>phosphate</name>
        <dbReference type="ChEBI" id="CHEBI:43474"/>
    </ligand>
</feature>
<dbReference type="FunFam" id="3.40.50.1580:FF:000010">
    <property type="entry name" value="Purine nucleoside phosphorylase"/>
    <property type="match status" value="1"/>
</dbReference>
<dbReference type="Proteomes" id="UP000077384">
    <property type="component" value="Unassembled WGS sequence"/>
</dbReference>
<comment type="catalytic activity">
    <reaction evidence="7">
        <text>a purine 2'-deoxy-D-ribonucleoside + phosphate = a purine nucleobase + 2-deoxy-alpha-D-ribose 1-phosphate</text>
        <dbReference type="Rhea" id="RHEA:36431"/>
        <dbReference type="ChEBI" id="CHEBI:26386"/>
        <dbReference type="ChEBI" id="CHEBI:43474"/>
        <dbReference type="ChEBI" id="CHEBI:57259"/>
        <dbReference type="ChEBI" id="CHEBI:142361"/>
        <dbReference type="EC" id="2.4.2.1"/>
    </reaction>
</comment>
<sequence length="281" mass="30826">MHLMFKQNGTDLNSNIEEAASYISSGIKVKPEIALILGSGLGHIADEIEDKKIYPYSEIPNFPISTVEGHKSCLVVGKLQGKVVAAMQGRFHYYEGYSMKEVTFPVRVMKMLEIQNLIVTNAAGGINKNYKSGDLMLIKDHINLSGQNPLIGQNLGKFGPRFPDMSDAYDSHLREMVKKVAHELHIPIQEGVYAYMSGPSYETPAEIKMLSVLGGDAVGMSTVPEVIVANHSGMRTIGISCITNMAAGILKQALNHEEVIKNSLYASEKFTKLIKAIIENI</sequence>
<dbReference type="NCBIfam" id="NF006054">
    <property type="entry name" value="PRK08202.1"/>
    <property type="match status" value="1"/>
</dbReference>
<feature type="binding site" evidence="9">
    <location>
        <position position="221"/>
    </location>
    <ligand>
        <name>phosphate</name>
        <dbReference type="ChEBI" id="CHEBI:43474"/>
    </ligand>
</feature>
<dbReference type="PATRIC" id="fig|1705578.3.peg.269"/>